<dbReference type="EMBL" id="PRLP01000040">
    <property type="protein sequence ID" value="PPC76857.1"/>
    <property type="molecule type" value="Genomic_DNA"/>
</dbReference>
<dbReference type="Pfam" id="PF03767">
    <property type="entry name" value="Acid_phosphat_B"/>
    <property type="match status" value="1"/>
</dbReference>
<evidence type="ECO:0000313" key="4">
    <source>
        <dbReference type="Proteomes" id="UP000238196"/>
    </source>
</evidence>
<dbReference type="PIRSF" id="PIRSF019271">
    <property type="entry name" value="Acid_Ptase_C"/>
    <property type="match status" value="1"/>
</dbReference>
<gene>
    <name evidence="3" type="ORF">C4K68_13560</name>
</gene>
<dbReference type="AlphaFoldDB" id="A0A2S5KPT0"/>
<name>A0A2S5KPT0_9PROT</name>
<dbReference type="PANTHER" id="PTHR31284:SF10">
    <property type="entry name" value="ACID PHOSPHATASE-LIKE PROTEIN"/>
    <property type="match status" value="1"/>
</dbReference>
<proteinExistence type="predicted"/>
<dbReference type="SUPFAM" id="SSF56784">
    <property type="entry name" value="HAD-like"/>
    <property type="match status" value="1"/>
</dbReference>
<dbReference type="OrthoDB" id="395856at2"/>
<evidence type="ECO:0000313" key="3">
    <source>
        <dbReference type="EMBL" id="PPC76857.1"/>
    </source>
</evidence>
<feature type="chain" id="PRO_5015515604" evidence="2">
    <location>
        <begin position="27"/>
        <end position="279"/>
    </location>
</feature>
<dbReference type="InterPro" id="IPR006423">
    <property type="entry name" value="Lipo_e_P4"/>
</dbReference>
<protein>
    <submittedName>
        <fullName evidence="3">5'-nucleotidase, lipoprotein e(P4) family</fullName>
    </submittedName>
</protein>
<dbReference type="NCBIfam" id="TIGR01533">
    <property type="entry name" value="lipo_e_P4"/>
    <property type="match status" value="1"/>
</dbReference>
<comment type="caution">
    <text evidence="3">The sequence shown here is derived from an EMBL/GenBank/DDBJ whole genome shotgun (WGS) entry which is preliminary data.</text>
</comment>
<feature type="signal peptide" evidence="2">
    <location>
        <begin position="1"/>
        <end position="26"/>
    </location>
</feature>
<accession>A0A2S5KPT0</accession>
<dbReference type="PANTHER" id="PTHR31284">
    <property type="entry name" value="ACID PHOSPHATASE-LIKE PROTEIN"/>
    <property type="match status" value="1"/>
</dbReference>
<dbReference type="Proteomes" id="UP000238196">
    <property type="component" value="Unassembled WGS sequence"/>
</dbReference>
<organism evidence="3 4">
    <name type="scientific">Proteobacteria bacterium 228</name>
    <dbReference type="NCBI Taxonomy" id="2083153"/>
    <lineage>
        <taxon>Bacteria</taxon>
        <taxon>Pseudomonadati</taxon>
        <taxon>Pseudomonadota</taxon>
    </lineage>
</organism>
<evidence type="ECO:0000256" key="2">
    <source>
        <dbReference type="SAM" id="SignalP"/>
    </source>
</evidence>
<dbReference type="CDD" id="cd07534">
    <property type="entry name" value="HAD_CAP"/>
    <property type="match status" value="1"/>
</dbReference>
<dbReference type="SFLD" id="SFLDG01125">
    <property type="entry name" value="C1.1:_Acid_Phosphatase_Like"/>
    <property type="match status" value="1"/>
</dbReference>
<evidence type="ECO:0000256" key="1">
    <source>
        <dbReference type="ARBA" id="ARBA00022729"/>
    </source>
</evidence>
<dbReference type="InterPro" id="IPR023214">
    <property type="entry name" value="HAD_sf"/>
</dbReference>
<reference evidence="3 4" key="1">
    <citation type="submission" date="2018-02" db="EMBL/GenBank/DDBJ databases">
        <title>novel marine gammaproteobacteria from coastal saline agro ecosystem.</title>
        <authorList>
            <person name="Krishnan R."/>
            <person name="Ramesh Kumar N."/>
        </authorList>
    </citation>
    <scope>NUCLEOTIDE SEQUENCE [LARGE SCALE GENOMIC DNA]</scope>
    <source>
        <strain evidence="3 4">228</strain>
    </source>
</reference>
<dbReference type="SFLD" id="SFLDS00003">
    <property type="entry name" value="Haloacid_Dehalogenase"/>
    <property type="match status" value="1"/>
</dbReference>
<keyword evidence="3" id="KW-0449">Lipoprotein</keyword>
<sequence>MSRFTLRTAAVSVALLWGSVSLPSWAADTPAAPAYTTKDLNEQLVLATLWMQASGEFKALSYQAFNLAKLRLDMYLAGHPGGKKVAVIVDADETVLDNSAYEAWLVGKDFGYSSKTWDKWMEAAEAKAMPGAVAFLNYVKKRGGEVFYVTNRKEVGKAGTIKNMKALGFPFVDDAHLMLRTDSSNKEPRRQQIAADYDVALLMGDNLNDFSAAFDTKTLEEGDAAVESNKAKFGAEFIVLPNPTYGDWEGKVYNNNWGASPAEKDQMRKAHLHPWQPAE</sequence>
<dbReference type="InterPro" id="IPR005519">
    <property type="entry name" value="Acid_phosphat_B-like"/>
</dbReference>
<dbReference type="Gene3D" id="3.40.50.1000">
    <property type="entry name" value="HAD superfamily/HAD-like"/>
    <property type="match status" value="1"/>
</dbReference>
<keyword evidence="1 2" id="KW-0732">Signal</keyword>
<dbReference type="GO" id="GO:0009279">
    <property type="term" value="C:cell outer membrane"/>
    <property type="evidence" value="ECO:0007669"/>
    <property type="project" value="InterPro"/>
</dbReference>
<dbReference type="InterPro" id="IPR036412">
    <property type="entry name" value="HAD-like_sf"/>
</dbReference>